<dbReference type="EMBL" id="SSTE01012141">
    <property type="protein sequence ID" value="KAA0049633.1"/>
    <property type="molecule type" value="Genomic_DNA"/>
</dbReference>
<protein>
    <submittedName>
        <fullName evidence="2">Histone H2B.3-like</fullName>
    </submittedName>
</protein>
<evidence type="ECO:0000313" key="3">
    <source>
        <dbReference type="EMBL" id="TYK15993.1"/>
    </source>
</evidence>
<proteinExistence type="predicted"/>
<dbReference type="EMBL" id="SSTD01008434">
    <property type="protein sequence ID" value="TYK15993.1"/>
    <property type="molecule type" value="Genomic_DNA"/>
</dbReference>
<dbReference type="Proteomes" id="UP000321947">
    <property type="component" value="Unassembled WGS sequence"/>
</dbReference>
<sequence>MNNNKWIASRHLHCSPTTAFSSVSAVFCRRTNPSRPRRGCRLPKHSVSRRCKFSRSYSHAAAYQAPSVKVREAKPRPSSQPELHAHPTITAIPAPALHQSSRPARMSRLPEPSYARELPVRAAFCLGPFSLVLDSLDQVILERGISPVKGLFAPTSTSGKTSLLGKRDFTVRIRFSKFQPDCLSVSSGYTTNQFVLGVPLGPPKTSYVPLRSHVARFRERANSWAEAEVRAKASWRMTKSDRGKMLPRRGTHRGGGREGREAGCTQPEEQPTVQTANPTAHVTQADFTAMKQRYQDMLQATLAPFLSAQQTQTAPPPAPVEAQPTPDQLSA</sequence>
<feature type="region of interest" description="Disordered" evidence="1">
    <location>
        <begin position="306"/>
        <end position="331"/>
    </location>
</feature>
<feature type="compositionally biased region" description="Polar residues" evidence="1">
    <location>
        <begin position="267"/>
        <end position="280"/>
    </location>
</feature>
<dbReference type="Proteomes" id="UP000321393">
    <property type="component" value="Unassembled WGS sequence"/>
</dbReference>
<feature type="compositionally biased region" description="Low complexity" evidence="1">
    <location>
        <begin position="320"/>
        <end position="331"/>
    </location>
</feature>
<name>A0A5A7U1B1_CUCMM</name>
<comment type="caution">
    <text evidence="2">The sequence shown here is derived from an EMBL/GenBank/DDBJ whole genome shotgun (WGS) entry which is preliminary data.</text>
</comment>
<evidence type="ECO:0000313" key="2">
    <source>
        <dbReference type="EMBL" id="KAA0049633.1"/>
    </source>
</evidence>
<accession>A0A5A7U1B1</accession>
<dbReference type="AlphaFoldDB" id="A0A5A7U1B1"/>
<organism evidence="2 4">
    <name type="scientific">Cucumis melo var. makuwa</name>
    <name type="common">Oriental melon</name>
    <dbReference type="NCBI Taxonomy" id="1194695"/>
    <lineage>
        <taxon>Eukaryota</taxon>
        <taxon>Viridiplantae</taxon>
        <taxon>Streptophyta</taxon>
        <taxon>Embryophyta</taxon>
        <taxon>Tracheophyta</taxon>
        <taxon>Spermatophyta</taxon>
        <taxon>Magnoliopsida</taxon>
        <taxon>eudicotyledons</taxon>
        <taxon>Gunneridae</taxon>
        <taxon>Pentapetalae</taxon>
        <taxon>rosids</taxon>
        <taxon>fabids</taxon>
        <taxon>Cucurbitales</taxon>
        <taxon>Cucurbitaceae</taxon>
        <taxon>Benincaseae</taxon>
        <taxon>Cucumis</taxon>
    </lineage>
</organism>
<feature type="region of interest" description="Disordered" evidence="1">
    <location>
        <begin position="65"/>
        <end position="84"/>
    </location>
</feature>
<feature type="region of interest" description="Disordered" evidence="1">
    <location>
        <begin position="235"/>
        <end position="280"/>
    </location>
</feature>
<feature type="compositionally biased region" description="Basic residues" evidence="1">
    <location>
        <begin position="245"/>
        <end position="254"/>
    </location>
</feature>
<reference evidence="4 5" key="1">
    <citation type="submission" date="2019-08" db="EMBL/GenBank/DDBJ databases">
        <title>Draft genome sequences of two oriental melons (Cucumis melo L. var makuwa).</title>
        <authorList>
            <person name="Kwon S.-Y."/>
        </authorList>
    </citation>
    <scope>NUCLEOTIDE SEQUENCE [LARGE SCALE GENOMIC DNA]</scope>
    <source>
        <strain evidence="5">cv. Chang Bougi</strain>
        <strain evidence="4">cv. SW 3</strain>
        <tissue evidence="2">Leaf</tissue>
    </source>
</reference>
<evidence type="ECO:0000313" key="4">
    <source>
        <dbReference type="Proteomes" id="UP000321393"/>
    </source>
</evidence>
<evidence type="ECO:0000256" key="1">
    <source>
        <dbReference type="SAM" id="MobiDB-lite"/>
    </source>
</evidence>
<evidence type="ECO:0000313" key="5">
    <source>
        <dbReference type="Proteomes" id="UP000321947"/>
    </source>
</evidence>
<gene>
    <name evidence="3" type="ORF">E5676_scaffold94G001220</name>
    <name evidence="2" type="ORF">E6C27_scaffold163G00980</name>
</gene>